<feature type="region of interest" description="Disordered" evidence="1">
    <location>
        <begin position="1"/>
        <end position="74"/>
    </location>
</feature>
<feature type="compositionally biased region" description="Polar residues" evidence="1">
    <location>
        <begin position="55"/>
        <end position="64"/>
    </location>
</feature>
<name>A0A6A6XWL4_9PLEO</name>
<dbReference type="EMBL" id="MU001748">
    <property type="protein sequence ID" value="KAF2800405.1"/>
    <property type="molecule type" value="Genomic_DNA"/>
</dbReference>
<evidence type="ECO:0000256" key="1">
    <source>
        <dbReference type="SAM" id="MobiDB-lite"/>
    </source>
</evidence>
<accession>A0A6A6XWL4</accession>
<keyword evidence="3" id="KW-1185">Reference proteome</keyword>
<evidence type="ECO:0000313" key="3">
    <source>
        <dbReference type="Proteomes" id="UP000799757"/>
    </source>
</evidence>
<dbReference type="AlphaFoldDB" id="A0A6A6XWL4"/>
<protein>
    <submittedName>
        <fullName evidence="2">Uncharacterized protein</fullName>
    </submittedName>
</protein>
<reference evidence="2" key="1">
    <citation type="journal article" date="2020" name="Stud. Mycol.">
        <title>101 Dothideomycetes genomes: a test case for predicting lifestyles and emergence of pathogens.</title>
        <authorList>
            <person name="Haridas S."/>
            <person name="Albert R."/>
            <person name="Binder M."/>
            <person name="Bloem J."/>
            <person name="Labutti K."/>
            <person name="Salamov A."/>
            <person name="Andreopoulos B."/>
            <person name="Baker S."/>
            <person name="Barry K."/>
            <person name="Bills G."/>
            <person name="Bluhm B."/>
            <person name="Cannon C."/>
            <person name="Castanera R."/>
            <person name="Culley D."/>
            <person name="Daum C."/>
            <person name="Ezra D."/>
            <person name="Gonzalez J."/>
            <person name="Henrissat B."/>
            <person name="Kuo A."/>
            <person name="Liang C."/>
            <person name="Lipzen A."/>
            <person name="Lutzoni F."/>
            <person name="Magnuson J."/>
            <person name="Mondo S."/>
            <person name="Nolan M."/>
            <person name="Ohm R."/>
            <person name="Pangilinan J."/>
            <person name="Park H.-J."/>
            <person name="Ramirez L."/>
            <person name="Alfaro M."/>
            <person name="Sun H."/>
            <person name="Tritt A."/>
            <person name="Yoshinaga Y."/>
            <person name="Zwiers L.-H."/>
            <person name="Turgeon B."/>
            <person name="Goodwin S."/>
            <person name="Spatafora J."/>
            <person name="Crous P."/>
            <person name="Grigoriev I."/>
        </authorList>
    </citation>
    <scope>NUCLEOTIDE SEQUENCE</scope>
    <source>
        <strain evidence="2">CBS 109.77</strain>
    </source>
</reference>
<gene>
    <name evidence="2" type="ORF">K505DRAFT_320504</name>
</gene>
<dbReference type="Proteomes" id="UP000799757">
    <property type="component" value="Unassembled WGS sequence"/>
</dbReference>
<feature type="compositionally biased region" description="Polar residues" evidence="1">
    <location>
        <begin position="21"/>
        <end position="34"/>
    </location>
</feature>
<feature type="compositionally biased region" description="Basic and acidic residues" evidence="1">
    <location>
        <begin position="36"/>
        <end position="49"/>
    </location>
</feature>
<evidence type="ECO:0000313" key="2">
    <source>
        <dbReference type="EMBL" id="KAF2800405.1"/>
    </source>
</evidence>
<organism evidence="2 3">
    <name type="scientific">Melanomma pulvis-pyrius CBS 109.77</name>
    <dbReference type="NCBI Taxonomy" id="1314802"/>
    <lineage>
        <taxon>Eukaryota</taxon>
        <taxon>Fungi</taxon>
        <taxon>Dikarya</taxon>
        <taxon>Ascomycota</taxon>
        <taxon>Pezizomycotina</taxon>
        <taxon>Dothideomycetes</taxon>
        <taxon>Pleosporomycetidae</taxon>
        <taxon>Pleosporales</taxon>
        <taxon>Melanommataceae</taxon>
        <taxon>Melanomma</taxon>
    </lineage>
</organism>
<sequence>MPMSISQCCGMPRPSHPGSASGPTQEQATQGSSQSKKREAGDGRIERGGPHQRQNRTMPSSRSSIEPIAEQDQR</sequence>
<proteinExistence type="predicted"/>